<evidence type="ECO:0000256" key="7">
    <source>
        <dbReference type="SAM" id="SignalP"/>
    </source>
</evidence>
<dbReference type="RefSeq" id="WP_006459503.1">
    <property type="nucleotide sequence ID" value="NZ_CP007030.1"/>
</dbReference>
<keyword evidence="3" id="KW-0479">Metal-binding</keyword>
<dbReference type="InParanoid" id="W0DQ35"/>
<comment type="cofactor">
    <cofactor evidence="1">
        <name>Zn(2+)</name>
        <dbReference type="ChEBI" id="CHEBI:29105"/>
    </cofactor>
</comment>
<accession>W0DQ35</accession>
<dbReference type="PANTHER" id="PTHR22726">
    <property type="entry name" value="METALLOENDOPEPTIDASE OMA1"/>
    <property type="match status" value="1"/>
</dbReference>
<gene>
    <name evidence="9" type="ORF">THIAE_01285</name>
</gene>
<dbReference type="AlphaFoldDB" id="W0DQ35"/>
<evidence type="ECO:0000256" key="3">
    <source>
        <dbReference type="ARBA" id="ARBA00022723"/>
    </source>
</evidence>
<dbReference type="OrthoDB" id="9810445at2"/>
<keyword evidence="7" id="KW-0732">Signal</keyword>
<dbReference type="InterPro" id="IPR001915">
    <property type="entry name" value="Peptidase_M48"/>
</dbReference>
<dbReference type="Proteomes" id="UP000005380">
    <property type="component" value="Chromosome"/>
</dbReference>
<evidence type="ECO:0000256" key="6">
    <source>
        <dbReference type="ARBA" id="ARBA00023049"/>
    </source>
</evidence>
<dbReference type="FunCoup" id="W0DQ35">
    <property type="interactions" value="125"/>
</dbReference>
<keyword evidence="5" id="KW-0862">Zinc</keyword>
<evidence type="ECO:0000256" key="5">
    <source>
        <dbReference type="ARBA" id="ARBA00022833"/>
    </source>
</evidence>
<dbReference type="GO" id="GO:0051603">
    <property type="term" value="P:proteolysis involved in protein catabolic process"/>
    <property type="evidence" value="ECO:0007669"/>
    <property type="project" value="TreeGrafter"/>
</dbReference>
<dbReference type="EMBL" id="CP007030">
    <property type="protein sequence ID" value="AHF00577.1"/>
    <property type="molecule type" value="Genomic_DNA"/>
</dbReference>
<feature type="signal peptide" evidence="7">
    <location>
        <begin position="1"/>
        <end position="21"/>
    </location>
</feature>
<proteinExistence type="predicted"/>
<evidence type="ECO:0000259" key="8">
    <source>
        <dbReference type="Pfam" id="PF01435"/>
    </source>
</evidence>
<organism evidence="9 10">
    <name type="scientific">Thiomicrospira aerophila AL3</name>
    <dbReference type="NCBI Taxonomy" id="717772"/>
    <lineage>
        <taxon>Bacteria</taxon>
        <taxon>Pseudomonadati</taxon>
        <taxon>Pseudomonadota</taxon>
        <taxon>Gammaproteobacteria</taxon>
        <taxon>Thiotrichales</taxon>
        <taxon>Piscirickettsiaceae</taxon>
        <taxon>Thiomicrospira</taxon>
    </lineage>
</organism>
<dbReference type="HOGENOM" id="CLU_030556_1_1_6"/>
<feature type="chain" id="PRO_5004787800" evidence="7">
    <location>
        <begin position="22"/>
        <end position="449"/>
    </location>
</feature>
<evidence type="ECO:0000313" key="9">
    <source>
        <dbReference type="EMBL" id="AHF00577.1"/>
    </source>
</evidence>
<dbReference type="KEGG" id="tao:THIAE_01285"/>
<dbReference type="eggNOG" id="COG4783">
    <property type="taxonomic scope" value="Bacteria"/>
</dbReference>
<dbReference type="GO" id="GO:0016020">
    <property type="term" value="C:membrane"/>
    <property type="evidence" value="ECO:0007669"/>
    <property type="project" value="TreeGrafter"/>
</dbReference>
<dbReference type="STRING" id="717772.THIAE_01285"/>
<keyword evidence="10" id="KW-1185">Reference proteome</keyword>
<evidence type="ECO:0000256" key="1">
    <source>
        <dbReference type="ARBA" id="ARBA00001947"/>
    </source>
</evidence>
<dbReference type="PANTHER" id="PTHR22726:SF1">
    <property type="entry name" value="METALLOENDOPEPTIDASE OMA1, MITOCHONDRIAL"/>
    <property type="match status" value="1"/>
</dbReference>
<keyword evidence="4" id="KW-0378">Hydrolase</keyword>
<name>W0DQ35_9GAMM</name>
<evidence type="ECO:0000256" key="2">
    <source>
        <dbReference type="ARBA" id="ARBA00022670"/>
    </source>
</evidence>
<keyword evidence="6" id="KW-0482">Metalloprotease</keyword>
<dbReference type="Gene3D" id="3.30.2010.10">
    <property type="entry name" value="Metalloproteases ('zincins'), catalytic domain"/>
    <property type="match status" value="1"/>
</dbReference>
<dbReference type="GO" id="GO:0004222">
    <property type="term" value="F:metalloendopeptidase activity"/>
    <property type="evidence" value="ECO:0007669"/>
    <property type="project" value="InterPro"/>
</dbReference>
<protein>
    <submittedName>
        <fullName evidence="9">Peptidase M48</fullName>
    </submittedName>
</protein>
<feature type="domain" description="Peptidase M48" evidence="8">
    <location>
        <begin position="70"/>
        <end position="248"/>
    </location>
</feature>
<evidence type="ECO:0000313" key="10">
    <source>
        <dbReference type="Proteomes" id="UP000005380"/>
    </source>
</evidence>
<dbReference type="Pfam" id="PF01435">
    <property type="entry name" value="Peptidase_M48"/>
    <property type="match status" value="1"/>
</dbReference>
<dbReference type="GO" id="GO:0046872">
    <property type="term" value="F:metal ion binding"/>
    <property type="evidence" value="ECO:0007669"/>
    <property type="project" value="UniProtKB-KW"/>
</dbReference>
<sequence length="449" mass="50538">MQKSLISCFILLFCLSSGSKAHSPAQSLPDLGSPGLVLYDRNMEIDLGRAFLTALHTEYDMTTDPFVVEYIRQIGQRLISHTADGRNYRFFVINRPEINAFAGPDGIIGINTGLILAAATEDELASVIAHEIAHITQEHLSRRFEQFEQGNMASLASLLAAILIGTQDPSAGIATFIGGSSLAIQNQLRFSRIHEHEADSMGIQLLSKAGYNPSALARFFDNLHRQHNHTNRPPEILLTHPVTERRTALALARAEQLRSTEEQRLNLKLIQARLNPSRLETRGLSSNEQLALTCYQQYLSNQNSLTCLTEATNTLPNNRLLKIALADTQDKLEQNPTNLIKISNIYPQDNALAFTLANHYISRQNIDLAINTLIEQSKKTNAKIELFNKISELYNQQQKTAHALYFQALRETEIGNLRRARHLLMRAKENTDERDLLLKINNLNEKIRE</sequence>
<keyword evidence="2" id="KW-0645">Protease</keyword>
<evidence type="ECO:0000256" key="4">
    <source>
        <dbReference type="ARBA" id="ARBA00022801"/>
    </source>
</evidence>
<reference evidence="9 10" key="1">
    <citation type="submission" date="2013-12" db="EMBL/GenBank/DDBJ databases">
        <authorList>
            <consortium name="DOE Joint Genome Institute"/>
            <person name="Kappler U."/>
            <person name="Huntemann M."/>
            <person name="Han J."/>
            <person name="Chen A."/>
            <person name="Kyrpides N."/>
            <person name="Mavromatis K."/>
            <person name="Markowitz V."/>
            <person name="Palaniappan K."/>
            <person name="Ivanova N."/>
            <person name="Schaumberg A."/>
            <person name="Pati A."/>
            <person name="Liolios K."/>
            <person name="Nordberg H.P."/>
            <person name="Cantor M.N."/>
            <person name="Hua S.X."/>
            <person name="Woyke T."/>
        </authorList>
    </citation>
    <scope>NUCLEOTIDE SEQUENCE [LARGE SCALE GENOMIC DNA]</scope>
    <source>
        <strain evidence="10">AL2</strain>
    </source>
</reference>
<dbReference type="InterPro" id="IPR051156">
    <property type="entry name" value="Mito/Outer_Membr_Metalloprot"/>
</dbReference>